<reference evidence="3" key="1">
    <citation type="journal article" date="2018" name="Nat. Microbiol.">
        <title>Leveraging single-cell genomics to expand the fungal tree of life.</title>
        <authorList>
            <person name="Ahrendt S.R."/>
            <person name="Quandt C.A."/>
            <person name="Ciobanu D."/>
            <person name="Clum A."/>
            <person name="Salamov A."/>
            <person name="Andreopoulos B."/>
            <person name="Cheng J.F."/>
            <person name="Woyke T."/>
            <person name="Pelin A."/>
            <person name="Henrissat B."/>
            <person name="Reynolds N.K."/>
            <person name="Benny G.L."/>
            <person name="Smith M.E."/>
            <person name="James T.Y."/>
            <person name="Grigoriev I.V."/>
        </authorList>
    </citation>
    <scope>NUCLEOTIDE SEQUENCE [LARGE SCALE GENOMIC DNA]</scope>
</reference>
<feature type="compositionally biased region" description="Polar residues" evidence="1">
    <location>
        <begin position="16"/>
        <end position="26"/>
    </location>
</feature>
<dbReference type="EMBL" id="KZ999952">
    <property type="protein sequence ID" value="RKO84577.1"/>
    <property type="molecule type" value="Genomic_DNA"/>
</dbReference>
<evidence type="ECO:0008006" key="4">
    <source>
        <dbReference type="Google" id="ProtNLM"/>
    </source>
</evidence>
<dbReference type="OrthoDB" id="2136197at2759"/>
<dbReference type="AlphaFoldDB" id="A0A4V1IPX5"/>
<proteinExistence type="predicted"/>
<gene>
    <name evidence="2" type="ORF">BDK51DRAFT_36475</name>
</gene>
<evidence type="ECO:0000313" key="2">
    <source>
        <dbReference type="EMBL" id="RKO84577.1"/>
    </source>
</evidence>
<sequence length="432" mass="45545">MIRIRRSRFTAEETGSAHQKGSTSDPSGRGGVFPQVGVYLASMMLPKSGDHWRGEGAVQNLSNAGPCVADITVHDGFLGLDGRWEEAGKGGDGRTQGVAVHSLQGTVPIRQLARGSLHILKRKRHPPGMHPVEPLALLQASTTKRHSDAATPSLQLPYTSPVATSRKIPQLEDGGQGTVSLKWGARWGGVGCVWVGGWEVPYGFLEGVGWGVGFGDYCFLGAEAFTTSGATSLRRALAFAWSLALADPQWVQLTTASGDEDVLTTTPSRSARLRKRLADQSPSPPPAATTPAHESPPILNPIDKSTIKLNIHNLLGRGPLGSVVTGTLNGVFSAIKIVDVYKVEDSISRVHAELAAYAALSDLQGRAVAELVGGGMYDIFGIVATVPVVPGHVSGARHFTDLDVTDRESARHSLACLDAAGWVHGGEEGASD</sequence>
<name>A0A4V1IPX5_9FUNG</name>
<accession>A0A4V1IPX5</accession>
<organism evidence="2 3">
    <name type="scientific">Blyttiomyces helicus</name>
    <dbReference type="NCBI Taxonomy" id="388810"/>
    <lineage>
        <taxon>Eukaryota</taxon>
        <taxon>Fungi</taxon>
        <taxon>Fungi incertae sedis</taxon>
        <taxon>Chytridiomycota</taxon>
        <taxon>Chytridiomycota incertae sedis</taxon>
        <taxon>Chytridiomycetes</taxon>
        <taxon>Chytridiomycetes incertae sedis</taxon>
        <taxon>Blyttiomyces</taxon>
    </lineage>
</organism>
<evidence type="ECO:0000256" key="1">
    <source>
        <dbReference type="SAM" id="MobiDB-lite"/>
    </source>
</evidence>
<protein>
    <recommendedName>
        <fullName evidence="4">Protein kinase domain-containing protein</fullName>
    </recommendedName>
</protein>
<evidence type="ECO:0000313" key="3">
    <source>
        <dbReference type="Proteomes" id="UP000269721"/>
    </source>
</evidence>
<feature type="region of interest" description="Disordered" evidence="1">
    <location>
        <begin position="276"/>
        <end position="297"/>
    </location>
</feature>
<feature type="region of interest" description="Disordered" evidence="1">
    <location>
        <begin position="1"/>
        <end position="31"/>
    </location>
</feature>
<dbReference type="Proteomes" id="UP000269721">
    <property type="component" value="Unassembled WGS sequence"/>
</dbReference>
<keyword evidence="3" id="KW-1185">Reference proteome</keyword>